<dbReference type="EMBL" id="JARVKF010000398">
    <property type="protein sequence ID" value="KAK9417383.1"/>
    <property type="molecule type" value="Genomic_DNA"/>
</dbReference>
<comment type="caution">
    <text evidence="1">The sequence shown here is derived from an EMBL/GenBank/DDBJ whole genome shotgun (WGS) entry which is preliminary data.</text>
</comment>
<proteinExistence type="predicted"/>
<reference evidence="1 2" key="1">
    <citation type="journal article" date="2024" name="J. Plant Pathol.">
        <title>Sequence and assembly of the genome of Seiridium unicorne, isolate CBS 538.82, causal agent of cypress canker disease.</title>
        <authorList>
            <person name="Scali E."/>
            <person name="Rocca G.D."/>
            <person name="Danti R."/>
            <person name="Garbelotto M."/>
            <person name="Barberini S."/>
            <person name="Baroncelli R."/>
            <person name="Emiliani G."/>
        </authorList>
    </citation>
    <scope>NUCLEOTIDE SEQUENCE [LARGE SCALE GENOMIC DNA]</scope>
    <source>
        <strain evidence="1 2">BM-138-508</strain>
    </source>
</reference>
<keyword evidence="2" id="KW-1185">Reference proteome</keyword>
<name>A0ABR2URT2_9PEZI</name>
<dbReference type="PANTHER" id="PTHR12149">
    <property type="entry name" value="FRUCTOSAMINE 3 KINASE-RELATED PROTEIN"/>
    <property type="match status" value="1"/>
</dbReference>
<dbReference type="Gene3D" id="3.90.1200.10">
    <property type="match status" value="1"/>
</dbReference>
<dbReference type="Pfam" id="PF03881">
    <property type="entry name" value="Fructosamin_kin"/>
    <property type="match status" value="1"/>
</dbReference>
<protein>
    <recommendedName>
        <fullName evidence="3">Protein-ribulosamine 3-kinase</fullName>
    </recommendedName>
</protein>
<dbReference type="Proteomes" id="UP001408356">
    <property type="component" value="Unassembled WGS sequence"/>
</dbReference>
<dbReference type="InterPro" id="IPR016477">
    <property type="entry name" value="Fructo-/Ketosamine-3-kinase"/>
</dbReference>
<evidence type="ECO:0000313" key="1">
    <source>
        <dbReference type="EMBL" id="KAK9417383.1"/>
    </source>
</evidence>
<sequence length="230" mass="25429">MTDKPEWVSGIAGNFPLHKAVADLLRLFGCLSSAQWTRIISSETCGISAWTKTAKIYVVLPDETPKRHFLKCATGKGAKPLTEGEYRSAIDINNVISGLVPKPAGRGEYHNGETQVYFFLGDYHDMDFSVPPEPAEFMGKIAELHQKGGAPNGLFGYHVPTAIGILERTVVWEESWAKSLTHQVKDAIIWNNDTNGPRPEYDAACQQLFDVVIPRLLGVLQSDGWTITRS</sequence>
<accession>A0ABR2URT2</accession>
<evidence type="ECO:0000313" key="2">
    <source>
        <dbReference type="Proteomes" id="UP001408356"/>
    </source>
</evidence>
<evidence type="ECO:0008006" key="3">
    <source>
        <dbReference type="Google" id="ProtNLM"/>
    </source>
</evidence>
<dbReference type="PANTHER" id="PTHR12149:SF8">
    <property type="entry name" value="PROTEIN-RIBULOSAMINE 3-KINASE"/>
    <property type="match status" value="1"/>
</dbReference>
<organism evidence="1 2">
    <name type="scientific">Seiridium unicorne</name>
    <dbReference type="NCBI Taxonomy" id="138068"/>
    <lineage>
        <taxon>Eukaryota</taxon>
        <taxon>Fungi</taxon>
        <taxon>Dikarya</taxon>
        <taxon>Ascomycota</taxon>
        <taxon>Pezizomycotina</taxon>
        <taxon>Sordariomycetes</taxon>
        <taxon>Xylariomycetidae</taxon>
        <taxon>Amphisphaeriales</taxon>
        <taxon>Sporocadaceae</taxon>
        <taxon>Seiridium</taxon>
    </lineage>
</organism>
<gene>
    <name evidence="1" type="ORF">SUNI508_08743</name>
</gene>